<feature type="compositionally biased region" description="Basic and acidic residues" evidence="1">
    <location>
        <begin position="143"/>
        <end position="156"/>
    </location>
</feature>
<feature type="region of interest" description="Disordered" evidence="1">
    <location>
        <begin position="594"/>
        <end position="619"/>
    </location>
</feature>
<evidence type="ECO:0000313" key="3">
    <source>
        <dbReference type="Proteomes" id="UP000245771"/>
    </source>
</evidence>
<evidence type="ECO:0008006" key="4">
    <source>
        <dbReference type="Google" id="ProtNLM"/>
    </source>
</evidence>
<feature type="compositionally biased region" description="Acidic residues" evidence="1">
    <location>
        <begin position="556"/>
        <end position="568"/>
    </location>
</feature>
<protein>
    <recommendedName>
        <fullName evidence="4">Something about silencing protein 4 domain-containing protein</fullName>
    </recommendedName>
</protein>
<feature type="region of interest" description="Disordered" evidence="1">
    <location>
        <begin position="217"/>
        <end position="238"/>
    </location>
</feature>
<dbReference type="RefSeq" id="XP_025356184.1">
    <property type="nucleotide sequence ID" value="XM_025498865.1"/>
</dbReference>
<sequence>MTSVSRPVSTSSQHLFHNHDSDSPSSHPLDTPSPGAPESTSANLHGASATDGKRMRERRVMPSRLQRVSSLLAGSIIEEEIAGAAAKEEANSGLSGNTVVILTTEEGVQTDPLPSIHYGERGTTTLQDREVIETPDFRTRDETEVMGKTRSMRSEEDTSDAAFERRHRKADNAEKRLRRWEKENLRKDRQKIVDRIDRLKAADSRILAPILSAREDRQRLASGTNAEKSNGDADSVVDAESSEYQNKLEHLREELIEEHRVLLQRYDALLTVPTEEVPSEKVIGKRKKIHDDDGHYSAAEEADAMDKPSAKRSISVSGAYGRKTNAHGDSHSGASNASIKPSNLRASSSTSSLPDATGKKPNTKYLSRDSKAKKEERIPKPFTESDGKVRAEHTYANIHARTSGGRFAPKNALGAGTGGGPVGSTSKINSKMGRVKTGQQARKPSTSRKASTAAKKEPKEANADTSIATSANSTPSRSSRPRGRPPKSPVLVSEGITGAGASETNSPADTSRTRKVKLILRKGGSNDANTTSSTSSTPQRRGAGSNIKQESSTIDADGDEIMESDGEMDSIFPTASTPARAALTIEEAQALLAKAMADGDEDDDQDEKDAADAAASISK</sequence>
<reference evidence="2 3" key="1">
    <citation type="journal article" date="2018" name="Mol. Biol. Evol.">
        <title>Broad Genomic Sampling Reveals a Smut Pathogenic Ancestry of the Fungal Clade Ustilaginomycotina.</title>
        <authorList>
            <person name="Kijpornyongpan T."/>
            <person name="Mondo S.J."/>
            <person name="Barry K."/>
            <person name="Sandor L."/>
            <person name="Lee J."/>
            <person name="Lipzen A."/>
            <person name="Pangilinan J."/>
            <person name="LaButti K."/>
            <person name="Hainaut M."/>
            <person name="Henrissat B."/>
            <person name="Grigoriev I.V."/>
            <person name="Spatafora J.W."/>
            <person name="Aime M.C."/>
        </authorList>
    </citation>
    <scope>NUCLEOTIDE SEQUENCE [LARGE SCALE GENOMIC DNA]</scope>
    <source>
        <strain evidence="2 3">MCA 3882</strain>
    </source>
</reference>
<dbReference type="Proteomes" id="UP000245771">
    <property type="component" value="Unassembled WGS sequence"/>
</dbReference>
<feature type="compositionally biased region" description="Acidic residues" evidence="1">
    <location>
        <begin position="598"/>
        <end position="609"/>
    </location>
</feature>
<gene>
    <name evidence="2" type="ORF">FA14DRAFT_160861</name>
</gene>
<dbReference type="InParanoid" id="A0A316VE76"/>
<feature type="compositionally biased region" description="Basic and acidic residues" evidence="1">
    <location>
        <begin position="366"/>
        <end position="393"/>
    </location>
</feature>
<dbReference type="GeneID" id="37020646"/>
<feature type="compositionally biased region" description="Polar residues" evidence="1">
    <location>
        <begin position="332"/>
        <end position="346"/>
    </location>
</feature>
<feature type="region of interest" description="Disordered" evidence="1">
    <location>
        <begin position="320"/>
        <end position="575"/>
    </location>
</feature>
<organism evidence="2 3">
    <name type="scientific">Meira miltonrushii</name>
    <dbReference type="NCBI Taxonomy" id="1280837"/>
    <lineage>
        <taxon>Eukaryota</taxon>
        <taxon>Fungi</taxon>
        <taxon>Dikarya</taxon>
        <taxon>Basidiomycota</taxon>
        <taxon>Ustilaginomycotina</taxon>
        <taxon>Exobasidiomycetes</taxon>
        <taxon>Exobasidiales</taxon>
        <taxon>Brachybasidiaceae</taxon>
        <taxon>Meira</taxon>
    </lineage>
</organism>
<dbReference type="EMBL" id="KZ819603">
    <property type="protein sequence ID" value="PWN35882.1"/>
    <property type="molecule type" value="Genomic_DNA"/>
</dbReference>
<dbReference type="AlphaFoldDB" id="A0A316VE76"/>
<evidence type="ECO:0000256" key="1">
    <source>
        <dbReference type="SAM" id="MobiDB-lite"/>
    </source>
</evidence>
<name>A0A316VE76_9BASI</name>
<feature type="region of interest" description="Disordered" evidence="1">
    <location>
        <begin position="143"/>
        <end position="165"/>
    </location>
</feature>
<dbReference type="Gene3D" id="6.10.250.3170">
    <property type="match status" value="1"/>
</dbReference>
<dbReference type="STRING" id="1280837.A0A316VE76"/>
<evidence type="ECO:0000313" key="2">
    <source>
        <dbReference type="EMBL" id="PWN35882.1"/>
    </source>
</evidence>
<dbReference type="OrthoDB" id="2555515at2759"/>
<feature type="compositionally biased region" description="Low complexity" evidence="1">
    <location>
        <begin position="23"/>
        <end position="33"/>
    </location>
</feature>
<feature type="compositionally biased region" description="Polar residues" evidence="1">
    <location>
        <begin position="1"/>
        <end position="15"/>
    </location>
</feature>
<keyword evidence="3" id="KW-1185">Reference proteome</keyword>
<feature type="compositionally biased region" description="Basic and acidic residues" evidence="1">
    <location>
        <begin position="51"/>
        <end position="60"/>
    </location>
</feature>
<proteinExistence type="predicted"/>
<feature type="compositionally biased region" description="Polar residues" evidence="1">
    <location>
        <begin position="437"/>
        <end position="450"/>
    </location>
</feature>
<accession>A0A316VE76</accession>
<feature type="region of interest" description="Disordered" evidence="1">
    <location>
        <begin position="1"/>
        <end position="64"/>
    </location>
</feature>
<feature type="compositionally biased region" description="Polar residues" evidence="1">
    <location>
        <begin position="463"/>
        <end position="472"/>
    </location>
</feature>